<dbReference type="SUPFAM" id="SSF57196">
    <property type="entry name" value="EGF/Laminin"/>
    <property type="match status" value="2"/>
</dbReference>
<evidence type="ECO:0000313" key="3">
    <source>
        <dbReference type="EMBL" id="CAH3037493.1"/>
    </source>
</evidence>
<evidence type="ECO:0000256" key="1">
    <source>
        <dbReference type="PROSITE-ProRule" id="PRU00076"/>
    </source>
</evidence>
<feature type="disulfide bond" evidence="1">
    <location>
        <begin position="234"/>
        <end position="243"/>
    </location>
</feature>
<reference evidence="3 4" key="1">
    <citation type="submission" date="2022-05" db="EMBL/GenBank/DDBJ databases">
        <authorList>
            <consortium name="Genoscope - CEA"/>
            <person name="William W."/>
        </authorList>
    </citation>
    <scope>NUCLEOTIDE SEQUENCE [LARGE SCALE GENOMIC DNA]</scope>
</reference>
<dbReference type="FunFam" id="2.10.25.10:FF:000610">
    <property type="entry name" value="protein HEG homolog 1 isoform X1"/>
    <property type="match status" value="2"/>
</dbReference>
<protein>
    <recommendedName>
        <fullName evidence="2">EGF-like domain-containing protein</fullName>
    </recommendedName>
</protein>
<dbReference type="EMBL" id="CALNXJ010000004">
    <property type="protein sequence ID" value="CAH3037493.1"/>
    <property type="molecule type" value="Genomic_DNA"/>
</dbReference>
<gene>
    <name evidence="3" type="ORF">PMEA_00022118</name>
</gene>
<evidence type="ECO:0000313" key="4">
    <source>
        <dbReference type="Proteomes" id="UP001159428"/>
    </source>
</evidence>
<comment type="caution">
    <text evidence="1">Lacks conserved residue(s) required for the propagation of feature annotation.</text>
</comment>
<dbReference type="SUPFAM" id="SSF56496">
    <property type="entry name" value="Fibrinogen C-terminal domain-like"/>
    <property type="match status" value="2"/>
</dbReference>
<organism evidence="3 4">
    <name type="scientific">Pocillopora meandrina</name>
    <dbReference type="NCBI Taxonomy" id="46732"/>
    <lineage>
        <taxon>Eukaryota</taxon>
        <taxon>Metazoa</taxon>
        <taxon>Cnidaria</taxon>
        <taxon>Anthozoa</taxon>
        <taxon>Hexacorallia</taxon>
        <taxon>Scleractinia</taxon>
        <taxon>Astrocoeniina</taxon>
        <taxon>Pocilloporidae</taxon>
        <taxon>Pocillopora</taxon>
    </lineage>
</organism>
<dbReference type="InterPro" id="IPR036056">
    <property type="entry name" value="Fibrinogen-like_C"/>
</dbReference>
<keyword evidence="1" id="KW-0245">EGF-like domain</keyword>
<dbReference type="CDD" id="cd00054">
    <property type="entry name" value="EGF_CA"/>
    <property type="match status" value="2"/>
</dbReference>
<feature type="disulfide bond" evidence="1">
    <location>
        <begin position="576"/>
        <end position="593"/>
    </location>
</feature>
<comment type="caution">
    <text evidence="3">The sequence shown here is derived from an EMBL/GenBank/DDBJ whole genome shotgun (WGS) entry which is preliminary data.</text>
</comment>
<dbReference type="Gene3D" id="2.60.120.1000">
    <property type="match status" value="3"/>
</dbReference>
<feature type="disulfide bond" evidence="1">
    <location>
        <begin position="595"/>
        <end position="604"/>
    </location>
</feature>
<keyword evidence="4" id="KW-1185">Reference proteome</keyword>
<feature type="domain" description="EGF-like" evidence="2">
    <location>
        <begin position="567"/>
        <end position="605"/>
    </location>
</feature>
<dbReference type="Pfam" id="PF00008">
    <property type="entry name" value="EGF"/>
    <property type="match status" value="2"/>
</dbReference>
<dbReference type="PROSITE" id="PS00022">
    <property type="entry name" value="EGF_1"/>
    <property type="match status" value="2"/>
</dbReference>
<keyword evidence="1" id="KW-1015">Disulfide bond</keyword>
<feature type="disulfide bond" evidence="1">
    <location>
        <begin position="215"/>
        <end position="232"/>
    </location>
</feature>
<feature type="domain" description="EGF-like" evidence="2">
    <location>
        <begin position="206"/>
        <end position="244"/>
    </location>
</feature>
<dbReference type="InterPro" id="IPR000742">
    <property type="entry name" value="EGF"/>
</dbReference>
<dbReference type="SMART" id="SM00181">
    <property type="entry name" value="EGF"/>
    <property type="match status" value="2"/>
</dbReference>
<dbReference type="AlphaFoldDB" id="A0AAU9VV26"/>
<dbReference type="Gene3D" id="2.10.25.10">
    <property type="entry name" value="Laminin"/>
    <property type="match status" value="2"/>
</dbReference>
<dbReference type="PANTHER" id="PTHR24044">
    <property type="entry name" value="NOTCH LIGAND FAMILY MEMBER"/>
    <property type="match status" value="1"/>
</dbReference>
<accession>A0AAU9VV26</accession>
<evidence type="ECO:0000259" key="2">
    <source>
        <dbReference type="PROSITE" id="PS50026"/>
    </source>
</evidence>
<proteinExistence type="predicted"/>
<dbReference type="NCBIfam" id="NF040941">
    <property type="entry name" value="GGGWT_bact"/>
    <property type="match status" value="1"/>
</dbReference>
<dbReference type="PROSITE" id="PS50026">
    <property type="entry name" value="EGF_3"/>
    <property type="match status" value="2"/>
</dbReference>
<name>A0AAU9VV26_9CNID</name>
<dbReference type="PROSITE" id="PS01186">
    <property type="entry name" value="EGF_2"/>
    <property type="match status" value="2"/>
</dbReference>
<dbReference type="InterPro" id="IPR050906">
    <property type="entry name" value="Notch_signaling"/>
</dbReference>
<sequence length="808" mass="91036">MIDPDSEGELLPYKVMCDMTDKNGVGVTVISHDSEIRTQVKGCEDAGCYSRNINYTGASLFQLKSLTAVSLHCEQFVKYECYHSRMSWYAWWVSRDSMKMTYWGNAKPRGNGLTCTCGVNKTCTKARYQCNCDANDLQWREDSGFLSDKTDLPVKQLRFGDTRQNYERGYHTLGKLKKYKCELNNATAEENQLIFLKERDSYYLAIENPCSSSPCLNNGTCQVGFASKGFRCVCVPGYAGANCNVLSKSCSDLKRLDPKAKSGISLIDPDGDGALPPYHVTCDMSDKEGVGVTVIGHDSEDRTLVDGCEPVGCYSRDVNYTRVTFPQLASLSRVSLFCEQFIKYECRGSLFQSENDRKYAWWVSRDSMDMNYWGGAAPDSDKCACGINGTCAKRGGRCNCDKNDHKWREDSGLLNEKTHLPVKQLRFGDTGANSEQGYHTLGKFKCDECRIIMFEELKPQRVIKGHVIRSEEVVNEGFCRTMCYMEPNCVSINVKPLQGGKYKCELNNATADESQLVFLEPETFNAYYLAVEVSKLFIYMFSFRGPCSKSCVMSLKLSFSYYLFRFQQNPCSSSPCLNRGTCQVGFTSKGFRCLCVPGYAGANCSVPPKSCSHLKKLHREAKSEPYMIDPDSEGELLPYKVMCDMTDKNGVGVTVISHDSEIRTLVKGCENAGCYSRNINYTGASLFQLKSLTAVSLHCEQFVKYECYHSRMWWYAWWVSRDSMKMTYWGNATPRGNGLTCTCGVNKTCTKAWYHCNCDANDLQWREDSGFLSDKTDLPVKQLRFGDTGQNNEHGYHTLGKLKCYGTA</sequence>
<dbReference type="Proteomes" id="UP001159428">
    <property type="component" value="Unassembled WGS sequence"/>
</dbReference>